<evidence type="ECO:0000313" key="6">
    <source>
        <dbReference type="EMBL" id="KAK9391024.1"/>
    </source>
</evidence>
<organism evidence="6 7">
    <name type="scientific">Crotalus adamanteus</name>
    <name type="common">Eastern diamondback rattlesnake</name>
    <dbReference type="NCBI Taxonomy" id="8729"/>
    <lineage>
        <taxon>Eukaryota</taxon>
        <taxon>Metazoa</taxon>
        <taxon>Chordata</taxon>
        <taxon>Craniata</taxon>
        <taxon>Vertebrata</taxon>
        <taxon>Euteleostomi</taxon>
        <taxon>Lepidosauria</taxon>
        <taxon>Squamata</taxon>
        <taxon>Bifurcata</taxon>
        <taxon>Unidentata</taxon>
        <taxon>Episquamata</taxon>
        <taxon>Toxicofera</taxon>
        <taxon>Serpentes</taxon>
        <taxon>Colubroidea</taxon>
        <taxon>Viperidae</taxon>
        <taxon>Crotalinae</taxon>
        <taxon>Crotalus</taxon>
    </lineage>
</organism>
<evidence type="ECO:0000256" key="2">
    <source>
        <dbReference type="ARBA" id="ARBA00022859"/>
    </source>
</evidence>
<dbReference type="GO" id="GO:0009253">
    <property type="term" value="P:peptidoglycan catabolic process"/>
    <property type="evidence" value="ECO:0007669"/>
    <property type="project" value="InterPro"/>
</dbReference>
<keyword evidence="2" id="KW-0391">Immunity</keyword>
<dbReference type="Gene3D" id="3.40.80.10">
    <property type="entry name" value="Peptidoglycan recognition protein-like"/>
    <property type="match status" value="1"/>
</dbReference>
<accession>A0AAW1AMF1</accession>
<dbReference type="SMART" id="SM00644">
    <property type="entry name" value="Ami_2"/>
    <property type="match status" value="1"/>
</dbReference>
<reference evidence="6 7" key="1">
    <citation type="journal article" date="2024" name="Proc. Natl. Acad. Sci. U.S.A.">
        <title>The genetic regulatory architecture and epigenomic basis for age-related changes in rattlesnake venom.</title>
        <authorList>
            <person name="Hogan M.P."/>
            <person name="Holding M.L."/>
            <person name="Nystrom G.S."/>
            <person name="Colston T.J."/>
            <person name="Bartlett D.A."/>
            <person name="Mason A.J."/>
            <person name="Ellsworth S.A."/>
            <person name="Rautsaw R.M."/>
            <person name="Lawrence K.C."/>
            <person name="Strickland J.L."/>
            <person name="He B."/>
            <person name="Fraser P."/>
            <person name="Margres M.J."/>
            <person name="Gilbert D.M."/>
            <person name="Gibbs H.L."/>
            <person name="Parkinson C.L."/>
            <person name="Rokyta D.R."/>
        </authorList>
    </citation>
    <scope>NUCLEOTIDE SEQUENCE [LARGE SCALE GENOMIC DNA]</scope>
    <source>
        <strain evidence="6">DRR0105</strain>
    </source>
</reference>
<comment type="caution">
    <text evidence="6">The sequence shown here is derived from an EMBL/GenBank/DDBJ whole genome shotgun (WGS) entry which is preliminary data.</text>
</comment>
<dbReference type="InterPro" id="IPR002502">
    <property type="entry name" value="Amidase_domain"/>
</dbReference>
<evidence type="ECO:0000259" key="4">
    <source>
        <dbReference type="SMART" id="SM00644"/>
    </source>
</evidence>
<dbReference type="GO" id="GO:0002376">
    <property type="term" value="P:immune system process"/>
    <property type="evidence" value="ECO:0007669"/>
    <property type="project" value="UniProtKB-KW"/>
</dbReference>
<feature type="chain" id="PRO_5043777228" evidence="3">
    <location>
        <begin position="21"/>
        <end position="277"/>
    </location>
</feature>
<dbReference type="SUPFAM" id="SSF55846">
    <property type="entry name" value="N-acetylmuramoyl-L-alanine amidase-like"/>
    <property type="match status" value="1"/>
</dbReference>
<feature type="domain" description="N-acetylmuramoyl-L-alanine amidase" evidence="4">
    <location>
        <begin position="33"/>
        <end position="170"/>
    </location>
</feature>
<name>A0AAW1AMF1_CROAD</name>
<dbReference type="Proteomes" id="UP001474421">
    <property type="component" value="Unassembled WGS sequence"/>
</dbReference>
<evidence type="ECO:0000259" key="5">
    <source>
        <dbReference type="SMART" id="SM00701"/>
    </source>
</evidence>
<comment type="similarity">
    <text evidence="1">Belongs to the N-acetylmuramoyl-L-alanine amidase 2 family.</text>
</comment>
<dbReference type="AlphaFoldDB" id="A0AAW1AMF1"/>
<dbReference type="InterPro" id="IPR036505">
    <property type="entry name" value="Amidase/PGRP_sf"/>
</dbReference>
<gene>
    <name evidence="6" type="ORF">NXF25_018354</name>
</gene>
<proteinExistence type="inferred from homology"/>
<dbReference type="PANTHER" id="PTHR11022">
    <property type="entry name" value="PEPTIDOGLYCAN RECOGNITION PROTEIN"/>
    <property type="match status" value="1"/>
</dbReference>
<dbReference type="InterPro" id="IPR015510">
    <property type="entry name" value="PGRP"/>
</dbReference>
<dbReference type="SMART" id="SM00701">
    <property type="entry name" value="PGRP"/>
    <property type="match status" value="1"/>
</dbReference>
<evidence type="ECO:0000256" key="1">
    <source>
        <dbReference type="ARBA" id="ARBA00007553"/>
    </source>
</evidence>
<feature type="signal peptide" evidence="3">
    <location>
        <begin position="1"/>
        <end position="20"/>
    </location>
</feature>
<dbReference type="GO" id="GO:0008745">
    <property type="term" value="F:N-acetylmuramoyl-L-alanine amidase activity"/>
    <property type="evidence" value="ECO:0007669"/>
    <property type="project" value="InterPro"/>
</dbReference>
<feature type="domain" description="Peptidoglycan recognition protein family" evidence="5">
    <location>
        <begin position="21"/>
        <end position="164"/>
    </location>
</feature>
<dbReference type="InterPro" id="IPR006619">
    <property type="entry name" value="PGRP_domain_met/bac"/>
</dbReference>
<evidence type="ECO:0000313" key="7">
    <source>
        <dbReference type="Proteomes" id="UP001474421"/>
    </source>
</evidence>
<sequence>MTKLKIGFFILCSLSQATGCFRLITPSKWGARPANCSAPLRDVPPEYVVIIHTAGNPCWTHTACYNEVKGIQNYHMNLKGWCDVAYSFLIGEDGYVYEGRGWRNEGSHTYGYNDLSLGIAFIGTFVERSPQDNAWKALRCFLDFSVKIGYLSPEYILLAHSDVSDIVSPGGFIRAEIANQVGASASCNSGQDPALKKLDRSFKMSRLFRAFTEMIERQSKVVPSKSPDAKPLKKSEFKTLIQKELTTSKRTRKYKNIKVLHDDAELMNEKMLRGQGH</sequence>
<evidence type="ECO:0000256" key="3">
    <source>
        <dbReference type="SAM" id="SignalP"/>
    </source>
</evidence>
<dbReference type="PANTHER" id="PTHR11022:SF12">
    <property type="entry name" value="PEPTIDOGLYCAN RECOGNITION PROTEIN 3"/>
    <property type="match status" value="1"/>
</dbReference>
<dbReference type="CDD" id="cd06583">
    <property type="entry name" value="PGRP"/>
    <property type="match status" value="1"/>
</dbReference>
<protein>
    <submittedName>
        <fullName evidence="6">Peptidoglycan recognition protein 3-like</fullName>
    </submittedName>
</protein>
<dbReference type="GO" id="GO:0008270">
    <property type="term" value="F:zinc ion binding"/>
    <property type="evidence" value="ECO:0007669"/>
    <property type="project" value="InterPro"/>
</dbReference>
<keyword evidence="7" id="KW-1185">Reference proteome</keyword>
<dbReference type="FunFam" id="3.40.80.10:FF:000001">
    <property type="entry name" value="Peptidoglycan recognition protein 1"/>
    <property type="match status" value="1"/>
</dbReference>
<keyword evidence="3" id="KW-0732">Signal</keyword>
<dbReference type="Pfam" id="PF01510">
    <property type="entry name" value="Amidase_2"/>
    <property type="match status" value="1"/>
</dbReference>
<dbReference type="EMBL" id="JAOTOJ010000019">
    <property type="protein sequence ID" value="KAK9391024.1"/>
    <property type="molecule type" value="Genomic_DNA"/>
</dbReference>